<proteinExistence type="predicted"/>
<organism evidence="1 2">
    <name type="scientific">Caenimonas terrae</name>
    <dbReference type="NCBI Taxonomy" id="696074"/>
    <lineage>
        <taxon>Bacteria</taxon>
        <taxon>Pseudomonadati</taxon>
        <taxon>Pseudomonadota</taxon>
        <taxon>Betaproteobacteria</taxon>
        <taxon>Burkholderiales</taxon>
        <taxon>Comamonadaceae</taxon>
        <taxon>Caenimonas</taxon>
    </lineage>
</organism>
<gene>
    <name evidence="1" type="ORF">ACFPOE_02645</name>
</gene>
<dbReference type="RefSeq" id="WP_376848439.1">
    <property type="nucleotide sequence ID" value="NZ_JBHSMF010000002.1"/>
</dbReference>
<accession>A0ABW0NB85</accession>
<dbReference type="Proteomes" id="UP001596037">
    <property type="component" value="Unassembled WGS sequence"/>
</dbReference>
<reference evidence="2" key="1">
    <citation type="journal article" date="2019" name="Int. J. Syst. Evol. Microbiol.">
        <title>The Global Catalogue of Microorganisms (GCM) 10K type strain sequencing project: providing services to taxonomists for standard genome sequencing and annotation.</title>
        <authorList>
            <consortium name="The Broad Institute Genomics Platform"/>
            <consortium name="The Broad Institute Genome Sequencing Center for Infectious Disease"/>
            <person name="Wu L."/>
            <person name="Ma J."/>
        </authorList>
    </citation>
    <scope>NUCLEOTIDE SEQUENCE [LARGE SCALE GENOMIC DNA]</scope>
    <source>
        <strain evidence="2">CCUG 57401</strain>
    </source>
</reference>
<name>A0ABW0NB85_9BURK</name>
<protein>
    <submittedName>
        <fullName evidence="1">Uncharacterized protein</fullName>
    </submittedName>
</protein>
<evidence type="ECO:0000313" key="1">
    <source>
        <dbReference type="EMBL" id="MFC5496418.1"/>
    </source>
</evidence>
<dbReference type="EMBL" id="JBHSMF010000002">
    <property type="protein sequence ID" value="MFC5496418.1"/>
    <property type="molecule type" value="Genomic_DNA"/>
</dbReference>
<evidence type="ECO:0000313" key="2">
    <source>
        <dbReference type="Proteomes" id="UP001596037"/>
    </source>
</evidence>
<sequence length="240" mass="27649">MARLASLSPFVTGARASNVNYLGAPRCRHKFQLYYPNGFDDEVYQVAERGVKERANLEWNTELNAPAYRRLLARGEYGRIVDIAMRVEARCNLLFSFEKMALRDAVKAPADTRLFATALYAFLYGRGSPQRKFEAWIAALGTLPRRKSRVLTWPLVTVFGQIARPDSHLFLKPMVTRKAARAYGYDFDYEATPSWPVYRDLQTFAAILQRDLDRKPGFRARDMIDIQSFIWVQGSAEYER</sequence>
<keyword evidence="2" id="KW-1185">Reference proteome</keyword>
<comment type="caution">
    <text evidence="1">The sequence shown here is derived from an EMBL/GenBank/DDBJ whole genome shotgun (WGS) entry which is preliminary data.</text>
</comment>